<evidence type="ECO:0000313" key="2">
    <source>
        <dbReference type="EMBL" id="KAJ8333323.1"/>
    </source>
</evidence>
<dbReference type="Proteomes" id="UP001152622">
    <property type="component" value="Chromosome 24"/>
</dbReference>
<feature type="domain" description="Tc1-like transposase DDE" evidence="1">
    <location>
        <begin position="84"/>
        <end position="230"/>
    </location>
</feature>
<proteinExistence type="predicted"/>
<accession>A0A9Q1E6U9</accession>
<gene>
    <name evidence="2" type="ORF">SKAU_G00422190</name>
</gene>
<feature type="non-terminal residue" evidence="2">
    <location>
        <position position="281"/>
    </location>
</feature>
<dbReference type="PANTHER" id="PTHR46564">
    <property type="entry name" value="TRANSPOSASE"/>
    <property type="match status" value="1"/>
</dbReference>
<organism evidence="2 3">
    <name type="scientific">Synaphobranchus kaupii</name>
    <name type="common">Kaup's arrowtooth eel</name>
    <dbReference type="NCBI Taxonomy" id="118154"/>
    <lineage>
        <taxon>Eukaryota</taxon>
        <taxon>Metazoa</taxon>
        <taxon>Chordata</taxon>
        <taxon>Craniata</taxon>
        <taxon>Vertebrata</taxon>
        <taxon>Euteleostomi</taxon>
        <taxon>Actinopterygii</taxon>
        <taxon>Neopterygii</taxon>
        <taxon>Teleostei</taxon>
        <taxon>Anguilliformes</taxon>
        <taxon>Synaphobranchidae</taxon>
        <taxon>Synaphobranchus</taxon>
    </lineage>
</organism>
<dbReference type="Pfam" id="PF13358">
    <property type="entry name" value="DDE_3"/>
    <property type="match status" value="1"/>
</dbReference>
<dbReference type="GO" id="GO:0003676">
    <property type="term" value="F:nucleic acid binding"/>
    <property type="evidence" value="ECO:0007669"/>
    <property type="project" value="InterPro"/>
</dbReference>
<dbReference type="InterPro" id="IPR038717">
    <property type="entry name" value="Tc1-like_DDE_dom"/>
</dbReference>
<dbReference type="OrthoDB" id="8939043at2759"/>
<dbReference type="EMBL" id="JAINUF010000024">
    <property type="protein sequence ID" value="KAJ8333323.1"/>
    <property type="molecule type" value="Genomic_DNA"/>
</dbReference>
<evidence type="ECO:0000313" key="3">
    <source>
        <dbReference type="Proteomes" id="UP001152622"/>
    </source>
</evidence>
<reference evidence="2" key="1">
    <citation type="journal article" date="2023" name="Science">
        <title>Genome structures resolve the early diversification of teleost fishes.</title>
        <authorList>
            <person name="Parey E."/>
            <person name="Louis A."/>
            <person name="Montfort J."/>
            <person name="Bouchez O."/>
            <person name="Roques C."/>
            <person name="Iampietro C."/>
            <person name="Lluch J."/>
            <person name="Castinel A."/>
            <person name="Donnadieu C."/>
            <person name="Desvignes T."/>
            <person name="Floi Bucao C."/>
            <person name="Jouanno E."/>
            <person name="Wen M."/>
            <person name="Mejri S."/>
            <person name="Dirks R."/>
            <person name="Jansen H."/>
            <person name="Henkel C."/>
            <person name="Chen W.J."/>
            <person name="Zahm M."/>
            <person name="Cabau C."/>
            <person name="Klopp C."/>
            <person name="Thompson A.W."/>
            <person name="Robinson-Rechavi M."/>
            <person name="Braasch I."/>
            <person name="Lecointre G."/>
            <person name="Bobe J."/>
            <person name="Postlethwait J.H."/>
            <person name="Berthelot C."/>
            <person name="Roest Crollius H."/>
            <person name="Guiguen Y."/>
        </authorList>
    </citation>
    <scope>NUCLEOTIDE SEQUENCE</scope>
    <source>
        <strain evidence="2">WJC10195</strain>
    </source>
</reference>
<keyword evidence="3" id="KW-1185">Reference proteome</keyword>
<comment type="caution">
    <text evidence="2">The sequence shown here is derived from an EMBL/GenBank/DDBJ whole genome shotgun (WGS) entry which is preliminary data.</text>
</comment>
<name>A0A9Q1E6U9_SYNKA</name>
<protein>
    <recommendedName>
        <fullName evidence="1">Tc1-like transposase DDE domain-containing protein</fullName>
    </recommendedName>
</protein>
<sequence length="281" mass="32282">MVTANNSIRLREICNNIIADNNIFPNIDSVGTTTISRVLQKHQIRMKQLYTVPFDRNSGRVKELRYQYVQRVMEHEASETEHTFIYVDEAGFNLAKRRRRGRNVIGKRATVDVPGQRGANITMCAAISVAGLQLHKAIIGPYNSARLIVFLDELFERLSAEREQERQNSPVYVTVWDNVAFHHSRQITERFTAHPGMMSLFLTPYSPFLNPIEELFSAWRWKVYDHHPHDQMSLLDAMAAGCMDITVEHIQGWIRLDAMAAGCMDITVEHIQGWIRLDAMA</sequence>
<dbReference type="Gene3D" id="3.30.420.10">
    <property type="entry name" value="Ribonuclease H-like superfamily/Ribonuclease H"/>
    <property type="match status" value="1"/>
</dbReference>
<dbReference type="AlphaFoldDB" id="A0A9Q1E6U9"/>
<evidence type="ECO:0000259" key="1">
    <source>
        <dbReference type="Pfam" id="PF13358"/>
    </source>
</evidence>
<dbReference type="PANTHER" id="PTHR46564:SF1">
    <property type="entry name" value="TRANSPOSASE"/>
    <property type="match status" value="1"/>
</dbReference>
<dbReference type="InterPro" id="IPR036397">
    <property type="entry name" value="RNaseH_sf"/>
</dbReference>